<evidence type="ECO:0000256" key="5">
    <source>
        <dbReference type="ARBA" id="ARBA00023136"/>
    </source>
</evidence>
<dbReference type="EMBL" id="JASJQH010007454">
    <property type="protein sequence ID" value="KAK9708833.1"/>
    <property type="molecule type" value="Genomic_DNA"/>
</dbReference>
<dbReference type="Gene3D" id="1.20.1250.20">
    <property type="entry name" value="MFS general substrate transporter like domains"/>
    <property type="match status" value="1"/>
</dbReference>
<comment type="subcellular location">
    <subcellularLocation>
        <location evidence="1">Endomembrane system</location>
        <topology evidence="1">Multi-pass membrane protein</topology>
    </subcellularLocation>
</comment>
<feature type="transmembrane region" description="Helical" evidence="6">
    <location>
        <begin position="21"/>
        <end position="42"/>
    </location>
</feature>
<keyword evidence="4 6" id="KW-1133">Transmembrane helix</keyword>
<feature type="transmembrane region" description="Helical" evidence="6">
    <location>
        <begin position="54"/>
        <end position="73"/>
    </location>
</feature>
<name>A0ABR2VX57_9FUNG</name>
<reference evidence="7 8" key="1">
    <citation type="submission" date="2023-04" db="EMBL/GenBank/DDBJ databases">
        <title>Genome of Basidiobolus ranarum AG-B5.</title>
        <authorList>
            <person name="Stajich J.E."/>
            <person name="Carter-House D."/>
            <person name="Gryganskyi A."/>
        </authorList>
    </citation>
    <scope>NUCLEOTIDE SEQUENCE [LARGE SCALE GENOMIC DNA]</scope>
    <source>
        <strain evidence="7 8">AG-B5</strain>
    </source>
</reference>
<evidence type="ECO:0000256" key="4">
    <source>
        <dbReference type="ARBA" id="ARBA00022989"/>
    </source>
</evidence>
<feature type="transmembrane region" description="Helical" evidence="6">
    <location>
        <begin position="296"/>
        <end position="314"/>
    </location>
</feature>
<keyword evidence="8" id="KW-1185">Reference proteome</keyword>
<dbReference type="InterPro" id="IPR036259">
    <property type="entry name" value="MFS_trans_sf"/>
</dbReference>
<evidence type="ECO:0000256" key="1">
    <source>
        <dbReference type="ARBA" id="ARBA00004127"/>
    </source>
</evidence>
<feature type="transmembrane region" description="Helical" evidence="6">
    <location>
        <begin position="133"/>
        <end position="152"/>
    </location>
</feature>
<evidence type="ECO:0000256" key="3">
    <source>
        <dbReference type="ARBA" id="ARBA00022692"/>
    </source>
</evidence>
<dbReference type="Pfam" id="PF00083">
    <property type="entry name" value="Sugar_tr"/>
    <property type="match status" value="1"/>
</dbReference>
<keyword evidence="5 6" id="KW-0472">Membrane</keyword>
<feature type="transmembrane region" description="Helical" evidence="6">
    <location>
        <begin position="159"/>
        <end position="179"/>
    </location>
</feature>
<proteinExistence type="predicted"/>
<evidence type="ECO:0000313" key="7">
    <source>
        <dbReference type="EMBL" id="KAK9708833.1"/>
    </source>
</evidence>
<evidence type="ECO:0000256" key="2">
    <source>
        <dbReference type="ARBA" id="ARBA00022448"/>
    </source>
</evidence>
<dbReference type="InterPro" id="IPR005828">
    <property type="entry name" value="MFS_sugar_transport-like"/>
</dbReference>
<dbReference type="Proteomes" id="UP001479436">
    <property type="component" value="Unassembled WGS sequence"/>
</dbReference>
<accession>A0ABR2VX57</accession>
<protein>
    <submittedName>
        <fullName evidence="7">Uncharacterized protein</fullName>
    </submittedName>
</protein>
<keyword evidence="2" id="KW-0813">Transport</keyword>
<evidence type="ECO:0000313" key="8">
    <source>
        <dbReference type="Proteomes" id="UP001479436"/>
    </source>
</evidence>
<feature type="transmembrane region" description="Helical" evidence="6">
    <location>
        <begin position="94"/>
        <end position="113"/>
    </location>
</feature>
<dbReference type="PANTHER" id="PTHR23501">
    <property type="entry name" value="MAJOR FACILITATOR SUPERFAMILY"/>
    <property type="match status" value="1"/>
</dbReference>
<dbReference type="PANTHER" id="PTHR23501:SF191">
    <property type="entry name" value="VACUOLAR BASIC AMINO ACID TRANSPORTER 4"/>
    <property type="match status" value="1"/>
</dbReference>
<organism evidence="7 8">
    <name type="scientific">Basidiobolus ranarum</name>
    <dbReference type="NCBI Taxonomy" id="34480"/>
    <lineage>
        <taxon>Eukaryota</taxon>
        <taxon>Fungi</taxon>
        <taxon>Fungi incertae sedis</taxon>
        <taxon>Zoopagomycota</taxon>
        <taxon>Entomophthoromycotina</taxon>
        <taxon>Basidiobolomycetes</taxon>
        <taxon>Basidiobolales</taxon>
        <taxon>Basidiobolaceae</taxon>
        <taxon>Basidiobolus</taxon>
    </lineage>
</organism>
<evidence type="ECO:0000256" key="6">
    <source>
        <dbReference type="SAM" id="Phobius"/>
    </source>
</evidence>
<comment type="caution">
    <text evidence="7">The sequence shown here is derived from an EMBL/GenBank/DDBJ whole genome shotgun (WGS) entry which is preliminary data.</text>
</comment>
<gene>
    <name evidence="7" type="ORF">K7432_009411</name>
</gene>
<keyword evidence="3 6" id="KW-0812">Transmembrane</keyword>
<feature type="transmembrane region" description="Helical" evidence="6">
    <location>
        <begin position="185"/>
        <end position="208"/>
    </location>
</feature>
<dbReference type="SUPFAM" id="SSF103473">
    <property type="entry name" value="MFS general substrate transporter"/>
    <property type="match status" value="1"/>
</dbReference>
<sequence>MLKMKVPQTVAQDWRIKLSQIDFIGFALVVAATILISLPPIWGGSKYAWSSGPIIAFFVVGILLFIVFGVYILKLVKLEKPVIQTRLFRKSSMNWAIASTILQNAGVFGWMMYLTYYGGLVMNMSKKEIGYIQTPYVVCSAFSGILEGLLLTKFGNYKPFLVFSPLITISGLAITFAFSETTKPLMFVATGVVGIGVGSQYLSLVLSTQACHTHTDTAQAVMLLSFVAGLFGAFFTSITGAVFNTVHGANLEKYFPPGTPAAMLAQAKFAAERSSVPDPALLKILIQAWTDTMKTLGIYCIGLVAAAYILSWFIKPYKLTENIGDAPERIPIKGVRGFLGMKEKDSQDKF</sequence>
<feature type="transmembrane region" description="Helical" evidence="6">
    <location>
        <begin position="220"/>
        <end position="243"/>
    </location>
</feature>